<proteinExistence type="predicted"/>
<feature type="transmembrane region" description="Helical" evidence="6">
    <location>
        <begin position="61"/>
        <end position="84"/>
    </location>
</feature>
<accession>A0A5C6F8V8</accession>
<feature type="transmembrane region" description="Helical" evidence="6">
    <location>
        <begin position="411"/>
        <end position="429"/>
    </location>
</feature>
<evidence type="ECO:0000313" key="8">
    <source>
        <dbReference type="Proteomes" id="UP000317977"/>
    </source>
</evidence>
<evidence type="ECO:0000256" key="3">
    <source>
        <dbReference type="ARBA" id="ARBA00022692"/>
    </source>
</evidence>
<keyword evidence="8" id="KW-1185">Reference proteome</keyword>
<feature type="transmembrane region" description="Helical" evidence="6">
    <location>
        <begin position="105"/>
        <end position="124"/>
    </location>
</feature>
<dbReference type="InterPro" id="IPR050833">
    <property type="entry name" value="Poly_Biosynth_Transport"/>
</dbReference>
<evidence type="ECO:0000313" key="7">
    <source>
        <dbReference type="EMBL" id="TWU57828.1"/>
    </source>
</evidence>
<dbReference type="Proteomes" id="UP000317977">
    <property type="component" value="Unassembled WGS sequence"/>
</dbReference>
<keyword evidence="2" id="KW-1003">Cell membrane</keyword>
<comment type="caution">
    <text evidence="7">The sequence shown here is derived from an EMBL/GenBank/DDBJ whole genome shotgun (WGS) entry which is preliminary data.</text>
</comment>
<dbReference type="GO" id="GO:0005886">
    <property type="term" value="C:plasma membrane"/>
    <property type="evidence" value="ECO:0007669"/>
    <property type="project" value="UniProtKB-SubCell"/>
</dbReference>
<feature type="transmembrane region" description="Helical" evidence="6">
    <location>
        <begin position="195"/>
        <end position="219"/>
    </location>
</feature>
<dbReference type="PANTHER" id="PTHR30250:SF11">
    <property type="entry name" value="O-ANTIGEN TRANSPORTER-RELATED"/>
    <property type="match status" value="1"/>
</dbReference>
<feature type="transmembrane region" description="Helical" evidence="6">
    <location>
        <begin position="269"/>
        <end position="286"/>
    </location>
</feature>
<feature type="transmembrane region" description="Helical" evidence="6">
    <location>
        <begin position="318"/>
        <end position="336"/>
    </location>
</feature>
<name>A0A5C6F8V8_9BACT</name>
<feature type="transmembrane region" description="Helical" evidence="6">
    <location>
        <begin position="172"/>
        <end position="189"/>
    </location>
</feature>
<comment type="subcellular location">
    <subcellularLocation>
        <location evidence="1">Cell membrane</location>
        <topology evidence="1">Multi-pass membrane protein</topology>
    </subcellularLocation>
</comment>
<dbReference type="AlphaFoldDB" id="A0A5C6F8V8"/>
<feature type="transmembrane region" description="Helical" evidence="6">
    <location>
        <begin position="383"/>
        <end position="405"/>
    </location>
</feature>
<evidence type="ECO:0000256" key="1">
    <source>
        <dbReference type="ARBA" id="ARBA00004651"/>
    </source>
</evidence>
<dbReference type="EMBL" id="SJPX01000001">
    <property type="protein sequence ID" value="TWU57828.1"/>
    <property type="molecule type" value="Genomic_DNA"/>
</dbReference>
<dbReference type="OrthoDB" id="277023at2"/>
<reference evidence="7 8" key="1">
    <citation type="submission" date="2019-02" db="EMBL/GenBank/DDBJ databases">
        <title>Deep-cultivation of Planctomycetes and their phenomic and genomic characterization uncovers novel biology.</title>
        <authorList>
            <person name="Wiegand S."/>
            <person name="Jogler M."/>
            <person name="Boedeker C."/>
            <person name="Pinto D."/>
            <person name="Vollmers J."/>
            <person name="Rivas-Marin E."/>
            <person name="Kohn T."/>
            <person name="Peeters S.H."/>
            <person name="Heuer A."/>
            <person name="Rast P."/>
            <person name="Oberbeckmann S."/>
            <person name="Bunk B."/>
            <person name="Jeske O."/>
            <person name="Meyerdierks A."/>
            <person name="Storesund J.E."/>
            <person name="Kallscheuer N."/>
            <person name="Luecker S."/>
            <person name="Lage O.M."/>
            <person name="Pohl T."/>
            <person name="Merkel B.J."/>
            <person name="Hornburger P."/>
            <person name="Mueller R.-W."/>
            <person name="Bruemmer F."/>
            <person name="Labrenz M."/>
            <person name="Spormann A.M."/>
            <person name="Op Den Camp H."/>
            <person name="Overmann J."/>
            <person name="Amann R."/>
            <person name="Jetten M.S.M."/>
            <person name="Mascher T."/>
            <person name="Medema M.H."/>
            <person name="Devos D.P."/>
            <person name="Kaster A.-K."/>
            <person name="Ovreas L."/>
            <person name="Rohde M."/>
            <person name="Galperin M.Y."/>
            <person name="Jogler C."/>
        </authorList>
    </citation>
    <scope>NUCLEOTIDE SEQUENCE [LARGE SCALE GENOMIC DNA]</scope>
    <source>
        <strain evidence="7 8">Poly59</strain>
    </source>
</reference>
<feature type="transmembrane region" description="Helical" evidence="6">
    <location>
        <begin position="136"/>
        <end position="160"/>
    </location>
</feature>
<evidence type="ECO:0000256" key="6">
    <source>
        <dbReference type="SAM" id="Phobius"/>
    </source>
</evidence>
<feature type="transmembrane region" description="Helical" evidence="6">
    <location>
        <begin position="29"/>
        <end position="49"/>
    </location>
</feature>
<sequence length="464" mass="50288">MKESDVWIFRDSGDLPGSVESAHTHSVPLFLIALSVVGVFLTYAITIVLARHLSPDEFDDYIGAIVTVGLLASIAEAGFGKYALRIVPVYAATQDTALLRGYLRFAMLGAVGLGVVLGVAAAGAELSSLRGSKLTTTLIAIAFLPVFAAAGVVVDLLMSLQLPTVAMILSRVAMPLTTLVLVVISVRFFTVTPLMALLCFSVGSLSCVLLGTAIGKFHLRSYKSSEPPKYCFRPWMIEGVTYLLFSFLIAWLFRSSLFIVHHLPHESNALAMLAPAFETGCLVILLSKSIDKYYQPALAIAMESGDWDGIVRLGRSRFMVLGIGIIAFIIVVLGFGDRILRLYGNQYATSYAELCLIALGSSAWTMFSLAPTFLLFSDQRKSLLVLLSIHAVMMFTLTIVLFSWYGAMGAAIAYTVTISSFATCNSVAAKRHFAWLKRTQSSQSEAMPMLASTEKEPAKVRPSI</sequence>
<protein>
    <submittedName>
        <fullName evidence="7">Polysaccharide biosynthesis protein</fullName>
    </submittedName>
</protein>
<evidence type="ECO:0000256" key="5">
    <source>
        <dbReference type="ARBA" id="ARBA00023136"/>
    </source>
</evidence>
<evidence type="ECO:0000256" key="4">
    <source>
        <dbReference type="ARBA" id="ARBA00022989"/>
    </source>
</evidence>
<feature type="transmembrane region" description="Helical" evidence="6">
    <location>
        <begin position="240"/>
        <end position="263"/>
    </location>
</feature>
<feature type="transmembrane region" description="Helical" evidence="6">
    <location>
        <begin position="356"/>
        <end position="376"/>
    </location>
</feature>
<dbReference type="RefSeq" id="WP_146532657.1">
    <property type="nucleotide sequence ID" value="NZ_SJPX01000001.1"/>
</dbReference>
<keyword evidence="5 6" id="KW-0472">Membrane</keyword>
<organism evidence="7 8">
    <name type="scientific">Rubripirellula reticaptiva</name>
    <dbReference type="NCBI Taxonomy" id="2528013"/>
    <lineage>
        <taxon>Bacteria</taxon>
        <taxon>Pseudomonadati</taxon>
        <taxon>Planctomycetota</taxon>
        <taxon>Planctomycetia</taxon>
        <taxon>Pirellulales</taxon>
        <taxon>Pirellulaceae</taxon>
        <taxon>Rubripirellula</taxon>
    </lineage>
</organism>
<keyword evidence="3 6" id="KW-0812">Transmembrane</keyword>
<gene>
    <name evidence="7" type="ORF">Poly59_07370</name>
</gene>
<dbReference type="PANTHER" id="PTHR30250">
    <property type="entry name" value="PST FAMILY PREDICTED COLANIC ACID TRANSPORTER"/>
    <property type="match status" value="1"/>
</dbReference>
<keyword evidence="4 6" id="KW-1133">Transmembrane helix</keyword>
<evidence type="ECO:0000256" key="2">
    <source>
        <dbReference type="ARBA" id="ARBA00022475"/>
    </source>
</evidence>